<dbReference type="Pfam" id="PF02518">
    <property type="entry name" value="HATPase_c"/>
    <property type="match status" value="1"/>
</dbReference>
<dbReference type="PANTHER" id="PTHR43711">
    <property type="entry name" value="TWO-COMPONENT HISTIDINE KINASE"/>
    <property type="match status" value="1"/>
</dbReference>
<dbReference type="STRING" id="1801774.A3A05_01415"/>
<dbReference type="EMBL" id="MFUY01000026">
    <property type="protein sequence ID" value="OGI85653.1"/>
    <property type="molecule type" value="Genomic_DNA"/>
</dbReference>
<keyword evidence="10" id="KW-0067">ATP-binding</keyword>
<keyword evidence="12 13" id="KW-0472">Membrane</keyword>
<dbReference type="AlphaFoldDB" id="A0A1F6WUS9"/>
<dbReference type="InterPro" id="IPR036097">
    <property type="entry name" value="HisK_dim/P_sf"/>
</dbReference>
<evidence type="ECO:0000256" key="4">
    <source>
        <dbReference type="ARBA" id="ARBA00012438"/>
    </source>
</evidence>
<dbReference type="InterPro" id="IPR003594">
    <property type="entry name" value="HATPase_dom"/>
</dbReference>
<dbReference type="InterPro" id="IPR005467">
    <property type="entry name" value="His_kinase_dom"/>
</dbReference>
<keyword evidence="7" id="KW-0808">Transferase</keyword>
<feature type="transmembrane region" description="Helical" evidence="13">
    <location>
        <begin position="163"/>
        <end position="180"/>
    </location>
</feature>
<comment type="caution">
    <text evidence="15">The sequence shown here is derived from an EMBL/GenBank/DDBJ whole genome shotgun (WGS) entry which is preliminary data.</text>
</comment>
<dbReference type="Proteomes" id="UP000176187">
    <property type="component" value="Unassembled WGS sequence"/>
</dbReference>
<evidence type="ECO:0000256" key="8">
    <source>
        <dbReference type="ARBA" id="ARBA00022741"/>
    </source>
</evidence>
<dbReference type="SMART" id="SM00388">
    <property type="entry name" value="HisKA"/>
    <property type="match status" value="1"/>
</dbReference>
<dbReference type="FunFam" id="1.10.287.130:FF:000001">
    <property type="entry name" value="Two-component sensor histidine kinase"/>
    <property type="match status" value="1"/>
</dbReference>
<evidence type="ECO:0000256" key="3">
    <source>
        <dbReference type="ARBA" id="ARBA00004314"/>
    </source>
</evidence>
<dbReference type="Gene3D" id="3.30.565.10">
    <property type="entry name" value="Histidine kinase-like ATPase, C-terminal domain"/>
    <property type="match status" value="1"/>
</dbReference>
<evidence type="ECO:0000313" key="15">
    <source>
        <dbReference type="EMBL" id="OGI85653.1"/>
    </source>
</evidence>
<keyword evidence="13" id="KW-0812">Transmembrane</keyword>
<dbReference type="SUPFAM" id="SSF55874">
    <property type="entry name" value="ATPase domain of HSP90 chaperone/DNA topoisomerase II/histidine kinase"/>
    <property type="match status" value="1"/>
</dbReference>
<dbReference type="GO" id="GO:0005524">
    <property type="term" value="F:ATP binding"/>
    <property type="evidence" value="ECO:0007669"/>
    <property type="project" value="UniProtKB-KW"/>
</dbReference>
<keyword evidence="9" id="KW-0418">Kinase</keyword>
<dbReference type="Gene3D" id="1.10.287.130">
    <property type="match status" value="1"/>
</dbReference>
<dbReference type="SUPFAM" id="SSF47384">
    <property type="entry name" value="Homodimeric domain of signal transducing histidine kinase"/>
    <property type="match status" value="1"/>
</dbReference>
<keyword evidence="8" id="KW-0547">Nucleotide-binding</keyword>
<proteinExistence type="predicted"/>
<evidence type="ECO:0000313" key="16">
    <source>
        <dbReference type="Proteomes" id="UP000176187"/>
    </source>
</evidence>
<evidence type="ECO:0000256" key="12">
    <source>
        <dbReference type="ARBA" id="ARBA00023136"/>
    </source>
</evidence>
<dbReference type="InterPro" id="IPR036890">
    <property type="entry name" value="HATPase_C_sf"/>
</dbReference>
<dbReference type="PRINTS" id="PR00344">
    <property type="entry name" value="BCTRLSENSOR"/>
</dbReference>
<evidence type="ECO:0000256" key="7">
    <source>
        <dbReference type="ARBA" id="ARBA00022679"/>
    </source>
</evidence>
<evidence type="ECO:0000256" key="1">
    <source>
        <dbReference type="ARBA" id="ARBA00000085"/>
    </source>
</evidence>
<keyword evidence="13" id="KW-1133">Transmembrane helix</keyword>
<evidence type="ECO:0000256" key="5">
    <source>
        <dbReference type="ARBA" id="ARBA00022475"/>
    </source>
</evidence>
<dbReference type="GO" id="GO:0005886">
    <property type="term" value="C:plasma membrane"/>
    <property type="evidence" value="ECO:0007669"/>
    <property type="project" value="UniProtKB-SubCell"/>
</dbReference>
<accession>A0A1F6WUS9</accession>
<dbReference type="CDD" id="cd00082">
    <property type="entry name" value="HisKA"/>
    <property type="match status" value="1"/>
</dbReference>
<dbReference type="GO" id="GO:0000155">
    <property type="term" value="F:phosphorelay sensor kinase activity"/>
    <property type="evidence" value="ECO:0007669"/>
    <property type="project" value="InterPro"/>
</dbReference>
<dbReference type="PANTHER" id="PTHR43711:SF1">
    <property type="entry name" value="HISTIDINE KINASE 1"/>
    <property type="match status" value="1"/>
</dbReference>
<evidence type="ECO:0000256" key="11">
    <source>
        <dbReference type="ARBA" id="ARBA00023012"/>
    </source>
</evidence>
<evidence type="ECO:0000256" key="2">
    <source>
        <dbReference type="ARBA" id="ARBA00004236"/>
    </source>
</evidence>
<keyword evidence="5" id="KW-1003">Cell membrane</keyword>
<reference evidence="15 16" key="1">
    <citation type="journal article" date="2016" name="Nat. Commun.">
        <title>Thousands of microbial genomes shed light on interconnected biogeochemical processes in an aquifer system.</title>
        <authorList>
            <person name="Anantharaman K."/>
            <person name="Brown C.T."/>
            <person name="Hug L.A."/>
            <person name="Sharon I."/>
            <person name="Castelle C.J."/>
            <person name="Probst A.J."/>
            <person name="Thomas B.C."/>
            <person name="Singh A."/>
            <person name="Wilkins M.J."/>
            <person name="Karaoz U."/>
            <person name="Brodie E.L."/>
            <person name="Williams K.H."/>
            <person name="Hubbard S.S."/>
            <person name="Banfield J.F."/>
        </authorList>
    </citation>
    <scope>NUCLEOTIDE SEQUENCE [LARGE SCALE GENOMIC DNA]</scope>
</reference>
<protein>
    <recommendedName>
        <fullName evidence="4">histidine kinase</fullName>
        <ecNumber evidence="4">2.7.13.3</ecNumber>
    </recommendedName>
</protein>
<comment type="subcellular location">
    <subcellularLocation>
        <location evidence="2">Cell membrane</location>
    </subcellularLocation>
    <subcellularLocation>
        <location evidence="3">Membrane raft</location>
        <topology evidence="3">Multi-pass membrane protein</topology>
    </subcellularLocation>
</comment>
<dbReference type="InterPro" id="IPR004358">
    <property type="entry name" value="Sig_transdc_His_kin-like_C"/>
</dbReference>
<gene>
    <name evidence="15" type="ORF">A3A05_01415</name>
</gene>
<dbReference type="InterPro" id="IPR003661">
    <property type="entry name" value="HisK_dim/P_dom"/>
</dbReference>
<dbReference type="EC" id="2.7.13.3" evidence="4"/>
<dbReference type="Pfam" id="PF00512">
    <property type="entry name" value="HisKA"/>
    <property type="match status" value="1"/>
</dbReference>
<evidence type="ECO:0000256" key="9">
    <source>
        <dbReference type="ARBA" id="ARBA00022777"/>
    </source>
</evidence>
<evidence type="ECO:0000259" key="14">
    <source>
        <dbReference type="PROSITE" id="PS50109"/>
    </source>
</evidence>
<comment type="catalytic activity">
    <reaction evidence="1">
        <text>ATP + protein L-histidine = ADP + protein N-phospho-L-histidine.</text>
        <dbReference type="EC" id="2.7.13.3"/>
    </reaction>
</comment>
<dbReference type="FunFam" id="3.30.565.10:FF:000023">
    <property type="entry name" value="PAS domain-containing sensor histidine kinase"/>
    <property type="match status" value="1"/>
</dbReference>
<evidence type="ECO:0000256" key="10">
    <source>
        <dbReference type="ARBA" id="ARBA00022840"/>
    </source>
</evidence>
<evidence type="ECO:0000256" key="13">
    <source>
        <dbReference type="SAM" id="Phobius"/>
    </source>
</evidence>
<dbReference type="InterPro" id="IPR050736">
    <property type="entry name" value="Sensor_HK_Regulatory"/>
</dbReference>
<keyword evidence="11" id="KW-0902">Two-component regulatory system</keyword>
<evidence type="ECO:0000256" key="6">
    <source>
        <dbReference type="ARBA" id="ARBA00022553"/>
    </source>
</evidence>
<keyword evidence="6" id="KW-0597">Phosphoprotein</keyword>
<sequence length="423" mass="47546">MAQRFIGIANDAEERLINVRIGSLQDAFVSFASDKIDDSVYLNNQIQNIIKTNETIKSFKVIVKKTIIDPNLGTIPNSYVIIASNNLEEVDTVDNQAPFLYTLAGSDPSNSLTMPFSENGERLFQTARAITDKMGNVVGVVMTTQTLSLADMAIQSSITRSRILLFVVIILILLLFLRHSKIIDYMDLYKKLKEVNQLKDDFISMASHELRTPLTIIRGYAEFAIGAPELSPQTKDYISKIDISSKDLDALISDMLDVSRIEQGRMSFKLEKINPLDIIEGVVTSLVLPAKEKGLSISFDKTKIEDSQYINVDKDRLKQALVNLIGNAVKYTNKGEIIVRQYKEKERLYIRVSDTGLGMTEEERAKLFEKFYRIRTKETEEIRGTGLGLWITAKIIKEMNGNVSVESIKGIGSHFIISFPIVA</sequence>
<feature type="domain" description="Histidine kinase" evidence="14">
    <location>
        <begin position="205"/>
        <end position="423"/>
    </location>
</feature>
<dbReference type="PROSITE" id="PS50109">
    <property type="entry name" value="HIS_KIN"/>
    <property type="match status" value="1"/>
</dbReference>
<dbReference type="SMART" id="SM00387">
    <property type="entry name" value="HATPase_c"/>
    <property type="match status" value="1"/>
</dbReference>
<organism evidence="15 16">
    <name type="scientific">Candidatus Nomurabacteria bacterium RIFCSPLOWO2_01_FULL_41_12</name>
    <dbReference type="NCBI Taxonomy" id="1801774"/>
    <lineage>
        <taxon>Bacteria</taxon>
        <taxon>Candidatus Nomuraibacteriota</taxon>
    </lineage>
</organism>
<name>A0A1F6WUS9_9BACT</name>
<dbReference type="GO" id="GO:0045121">
    <property type="term" value="C:membrane raft"/>
    <property type="evidence" value="ECO:0007669"/>
    <property type="project" value="UniProtKB-SubCell"/>
</dbReference>